<name>A0A0E9WIV1_ANGAN</name>
<accession>A0A0E9WIV1</accession>
<protein>
    <submittedName>
        <fullName evidence="1">Uncharacterized protein</fullName>
    </submittedName>
</protein>
<reference evidence="1" key="2">
    <citation type="journal article" date="2015" name="Fish Shellfish Immunol.">
        <title>Early steps in the European eel (Anguilla anguilla)-Vibrio vulnificus interaction in the gills: Role of the RtxA13 toxin.</title>
        <authorList>
            <person name="Callol A."/>
            <person name="Pajuelo D."/>
            <person name="Ebbesson L."/>
            <person name="Teles M."/>
            <person name="MacKenzie S."/>
            <person name="Amaro C."/>
        </authorList>
    </citation>
    <scope>NUCLEOTIDE SEQUENCE</scope>
</reference>
<organism evidence="1">
    <name type="scientific">Anguilla anguilla</name>
    <name type="common">European freshwater eel</name>
    <name type="synonym">Muraena anguilla</name>
    <dbReference type="NCBI Taxonomy" id="7936"/>
    <lineage>
        <taxon>Eukaryota</taxon>
        <taxon>Metazoa</taxon>
        <taxon>Chordata</taxon>
        <taxon>Craniata</taxon>
        <taxon>Vertebrata</taxon>
        <taxon>Euteleostomi</taxon>
        <taxon>Actinopterygii</taxon>
        <taxon>Neopterygii</taxon>
        <taxon>Teleostei</taxon>
        <taxon>Anguilliformes</taxon>
        <taxon>Anguillidae</taxon>
        <taxon>Anguilla</taxon>
    </lineage>
</organism>
<reference evidence="1" key="1">
    <citation type="submission" date="2014-11" db="EMBL/GenBank/DDBJ databases">
        <authorList>
            <person name="Amaro Gonzalez C."/>
        </authorList>
    </citation>
    <scope>NUCLEOTIDE SEQUENCE</scope>
</reference>
<dbReference type="EMBL" id="GBXM01019067">
    <property type="protein sequence ID" value="JAH89510.1"/>
    <property type="molecule type" value="Transcribed_RNA"/>
</dbReference>
<evidence type="ECO:0000313" key="1">
    <source>
        <dbReference type="EMBL" id="JAH89510.1"/>
    </source>
</evidence>
<dbReference type="AlphaFoldDB" id="A0A0E9WIV1"/>
<sequence>MFQGERAAPHITLKVNPGYQAQDLGPMVKRAEELQFRPTENSLIWCTANQTMIKIMVNAQMWGKPQMVRVPWEEGTKREI</sequence>
<proteinExistence type="predicted"/>